<reference evidence="1 2" key="1">
    <citation type="submission" date="2023-06" db="EMBL/GenBank/DDBJ databases">
        <authorList>
            <person name="Feng G."/>
            <person name="Li J."/>
            <person name="Zhu H."/>
        </authorList>
    </citation>
    <scope>NUCLEOTIDE SEQUENCE [LARGE SCALE GENOMIC DNA]</scope>
    <source>
        <strain evidence="1 2">RHCKG23</strain>
    </source>
</reference>
<dbReference type="EMBL" id="JAUCML010000013">
    <property type="protein sequence ID" value="MDM7886570.1"/>
    <property type="molecule type" value="Genomic_DNA"/>
</dbReference>
<organism evidence="1 2">
    <name type="scientific">Curtobacterium citri</name>
    <dbReference type="NCBI Taxonomy" id="3055139"/>
    <lineage>
        <taxon>Bacteria</taxon>
        <taxon>Bacillati</taxon>
        <taxon>Actinomycetota</taxon>
        <taxon>Actinomycetes</taxon>
        <taxon>Micrococcales</taxon>
        <taxon>Microbacteriaceae</taxon>
        <taxon>Curtobacterium</taxon>
    </lineage>
</organism>
<gene>
    <name evidence="1" type="ORF">QUG92_15775</name>
</gene>
<proteinExistence type="predicted"/>
<keyword evidence="2" id="KW-1185">Reference proteome</keyword>
<evidence type="ECO:0000313" key="1">
    <source>
        <dbReference type="EMBL" id="MDM7886570.1"/>
    </source>
</evidence>
<name>A0ABT7TAG1_9MICO</name>
<evidence type="ECO:0000313" key="2">
    <source>
        <dbReference type="Proteomes" id="UP001237823"/>
    </source>
</evidence>
<comment type="caution">
    <text evidence="1">The sequence shown here is derived from an EMBL/GenBank/DDBJ whole genome shotgun (WGS) entry which is preliminary data.</text>
</comment>
<dbReference type="RefSeq" id="WP_289459915.1">
    <property type="nucleotide sequence ID" value="NZ_JAUCML010000013.1"/>
</dbReference>
<protein>
    <submittedName>
        <fullName evidence="1">Uncharacterized protein</fullName>
    </submittedName>
</protein>
<sequence length="177" mass="19373">MPQQLNIRTATHIWESEDRSVAVPVFMFELRQAPAWPTPTGEVETTWNSIVEEAGLGLVLDPSPASILQSAPIVSQHGAWIDLRSPTSLTLYLSMPVEEDGGTIVMKIEAAGSHQIGTLMQHDQRFRSLVAQQHRVFLLYGMGLNIELSPGQRSGEADIVNAVRSGNLFGGWVRAVS</sequence>
<accession>A0ABT7TAG1</accession>
<dbReference type="Proteomes" id="UP001237823">
    <property type="component" value="Unassembled WGS sequence"/>
</dbReference>